<dbReference type="SUPFAM" id="SSF81383">
    <property type="entry name" value="F-box domain"/>
    <property type="match status" value="1"/>
</dbReference>
<dbReference type="InterPro" id="IPR001810">
    <property type="entry name" value="F-box_dom"/>
</dbReference>
<dbReference type="InterPro" id="IPR036047">
    <property type="entry name" value="F-box-like_dom_sf"/>
</dbReference>
<dbReference type="HOGENOM" id="CLU_1587712_0_0_1"/>
<name>A0A0C3L7R7_9AGAM</name>
<dbReference type="OrthoDB" id="3139399at2759"/>
<dbReference type="STRING" id="1051891.A0A0C3L7R7"/>
<feature type="domain" description="F-box" evidence="1">
    <location>
        <begin position="2"/>
        <end position="63"/>
    </location>
</feature>
<sequence>MQGLPSEVLSTIFISLMAIHTYGDRCSSLEHVQWEVQKALPLVCRSWNQVAVGTPDLWTYICLNLRSTPDEMMKKLSLSGSCPLDVRISLDNTDAKPPTTQFRIAYNILVQSVDRCRSFVFDGLALCPEDVSPYIPAVLPKVVEAGYRVRVDDRDEVTPIPEEENDQP</sequence>
<organism evidence="2 3">
    <name type="scientific">Tulasnella calospora MUT 4182</name>
    <dbReference type="NCBI Taxonomy" id="1051891"/>
    <lineage>
        <taxon>Eukaryota</taxon>
        <taxon>Fungi</taxon>
        <taxon>Dikarya</taxon>
        <taxon>Basidiomycota</taxon>
        <taxon>Agaricomycotina</taxon>
        <taxon>Agaricomycetes</taxon>
        <taxon>Cantharellales</taxon>
        <taxon>Tulasnellaceae</taxon>
        <taxon>Tulasnella</taxon>
    </lineage>
</organism>
<evidence type="ECO:0000313" key="2">
    <source>
        <dbReference type="EMBL" id="KIO29848.1"/>
    </source>
</evidence>
<dbReference type="Gene3D" id="1.20.1280.50">
    <property type="match status" value="1"/>
</dbReference>
<gene>
    <name evidence="2" type="ORF">M407DRAFT_21100</name>
</gene>
<dbReference type="EMBL" id="KN822978">
    <property type="protein sequence ID" value="KIO29848.1"/>
    <property type="molecule type" value="Genomic_DNA"/>
</dbReference>
<proteinExistence type="predicted"/>
<dbReference type="AlphaFoldDB" id="A0A0C3L7R7"/>
<accession>A0A0C3L7R7</accession>
<dbReference type="Proteomes" id="UP000054248">
    <property type="component" value="Unassembled WGS sequence"/>
</dbReference>
<reference evidence="2 3" key="1">
    <citation type="submission" date="2014-04" db="EMBL/GenBank/DDBJ databases">
        <authorList>
            <consortium name="DOE Joint Genome Institute"/>
            <person name="Kuo A."/>
            <person name="Girlanda M."/>
            <person name="Perotto S."/>
            <person name="Kohler A."/>
            <person name="Nagy L.G."/>
            <person name="Floudas D."/>
            <person name="Copeland A."/>
            <person name="Barry K.W."/>
            <person name="Cichocki N."/>
            <person name="Veneault-Fourrey C."/>
            <person name="LaButti K."/>
            <person name="Lindquist E.A."/>
            <person name="Lipzen A."/>
            <person name="Lundell T."/>
            <person name="Morin E."/>
            <person name="Murat C."/>
            <person name="Sun H."/>
            <person name="Tunlid A."/>
            <person name="Henrissat B."/>
            <person name="Grigoriev I.V."/>
            <person name="Hibbett D.S."/>
            <person name="Martin F."/>
            <person name="Nordberg H.P."/>
            <person name="Cantor M.N."/>
            <person name="Hua S.X."/>
        </authorList>
    </citation>
    <scope>NUCLEOTIDE SEQUENCE [LARGE SCALE GENOMIC DNA]</scope>
    <source>
        <strain evidence="2 3">MUT 4182</strain>
    </source>
</reference>
<keyword evidence="3" id="KW-1185">Reference proteome</keyword>
<evidence type="ECO:0000259" key="1">
    <source>
        <dbReference type="Pfam" id="PF12937"/>
    </source>
</evidence>
<protein>
    <recommendedName>
        <fullName evidence="1">F-box domain-containing protein</fullName>
    </recommendedName>
</protein>
<evidence type="ECO:0000313" key="3">
    <source>
        <dbReference type="Proteomes" id="UP000054248"/>
    </source>
</evidence>
<reference evidence="3" key="2">
    <citation type="submission" date="2015-01" db="EMBL/GenBank/DDBJ databases">
        <title>Evolutionary Origins and Diversification of the Mycorrhizal Mutualists.</title>
        <authorList>
            <consortium name="DOE Joint Genome Institute"/>
            <consortium name="Mycorrhizal Genomics Consortium"/>
            <person name="Kohler A."/>
            <person name="Kuo A."/>
            <person name="Nagy L.G."/>
            <person name="Floudas D."/>
            <person name="Copeland A."/>
            <person name="Barry K.W."/>
            <person name="Cichocki N."/>
            <person name="Veneault-Fourrey C."/>
            <person name="LaButti K."/>
            <person name="Lindquist E.A."/>
            <person name="Lipzen A."/>
            <person name="Lundell T."/>
            <person name="Morin E."/>
            <person name="Murat C."/>
            <person name="Riley R."/>
            <person name="Ohm R."/>
            <person name="Sun H."/>
            <person name="Tunlid A."/>
            <person name="Henrissat B."/>
            <person name="Grigoriev I.V."/>
            <person name="Hibbett D.S."/>
            <person name="Martin F."/>
        </authorList>
    </citation>
    <scope>NUCLEOTIDE SEQUENCE [LARGE SCALE GENOMIC DNA]</scope>
    <source>
        <strain evidence="3">MUT 4182</strain>
    </source>
</reference>
<dbReference type="Pfam" id="PF12937">
    <property type="entry name" value="F-box-like"/>
    <property type="match status" value="1"/>
</dbReference>